<feature type="transmembrane region" description="Helical" evidence="2">
    <location>
        <begin position="333"/>
        <end position="351"/>
    </location>
</feature>
<name>A0A238V6W2_9ACTN</name>
<dbReference type="PANTHER" id="PTHR32063">
    <property type="match status" value="1"/>
</dbReference>
<feature type="transmembrane region" description="Helical" evidence="2">
    <location>
        <begin position="901"/>
        <end position="926"/>
    </location>
</feature>
<dbReference type="PANTHER" id="PTHR32063:SF0">
    <property type="entry name" value="SWARMING MOTILITY PROTEIN SWRC"/>
    <property type="match status" value="1"/>
</dbReference>
<dbReference type="PRINTS" id="PR00702">
    <property type="entry name" value="ACRIFLAVINRP"/>
</dbReference>
<feature type="transmembrane region" description="Helical" evidence="2">
    <location>
        <begin position="849"/>
        <end position="868"/>
    </location>
</feature>
<feature type="transmembrane region" description="Helical" evidence="2">
    <location>
        <begin position="458"/>
        <end position="485"/>
    </location>
</feature>
<feature type="transmembrane region" description="Helical" evidence="2">
    <location>
        <begin position="12"/>
        <end position="30"/>
    </location>
</feature>
<keyword evidence="2" id="KW-1133">Transmembrane helix</keyword>
<dbReference type="Proteomes" id="UP000198415">
    <property type="component" value="Unassembled WGS sequence"/>
</dbReference>
<gene>
    <name evidence="3" type="ORF">SAMN06264365_101669</name>
</gene>
<evidence type="ECO:0000313" key="4">
    <source>
        <dbReference type="Proteomes" id="UP000198415"/>
    </source>
</evidence>
<reference evidence="3 4" key="1">
    <citation type="submission" date="2017-06" db="EMBL/GenBank/DDBJ databases">
        <authorList>
            <person name="Kim H.J."/>
            <person name="Triplett B.A."/>
        </authorList>
    </citation>
    <scope>NUCLEOTIDE SEQUENCE [LARGE SCALE GENOMIC DNA]</scope>
    <source>
        <strain evidence="3 4">DSM 43151</strain>
    </source>
</reference>
<feature type="transmembrane region" description="Helical" evidence="2">
    <location>
        <begin position="426"/>
        <end position="452"/>
    </location>
</feature>
<dbReference type="Gene3D" id="3.30.70.1430">
    <property type="entry name" value="Multidrug efflux transporter AcrB pore domain"/>
    <property type="match status" value="2"/>
</dbReference>
<evidence type="ECO:0000256" key="2">
    <source>
        <dbReference type="SAM" id="Phobius"/>
    </source>
</evidence>
<evidence type="ECO:0000313" key="3">
    <source>
        <dbReference type="EMBL" id="SNR29269.1"/>
    </source>
</evidence>
<dbReference type="SUPFAM" id="SSF82714">
    <property type="entry name" value="Multidrug efflux transporter AcrB TolC docking domain, DN and DC subdomains"/>
    <property type="match status" value="2"/>
</dbReference>
<dbReference type="GO" id="GO:0042910">
    <property type="term" value="F:xenobiotic transmembrane transporter activity"/>
    <property type="evidence" value="ECO:0007669"/>
    <property type="project" value="TreeGrafter"/>
</dbReference>
<dbReference type="AlphaFoldDB" id="A0A238V6W2"/>
<dbReference type="SUPFAM" id="SSF82693">
    <property type="entry name" value="Multidrug efflux transporter AcrB pore domain, PN1, PN2, PC1 and PC2 subdomains"/>
    <property type="match status" value="3"/>
</dbReference>
<evidence type="ECO:0000256" key="1">
    <source>
        <dbReference type="SAM" id="MobiDB-lite"/>
    </source>
</evidence>
<dbReference type="Gene3D" id="3.30.70.1320">
    <property type="entry name" value="Multidrug efflux transporter AcrB pore domain like"/>
    <property type="match status" value="1"/>
</dbReference>
<dbReference type="Pfam" id="PF00873">
    <property type="entry name" value="ACR_tran"/>
    <property type="match status" value="1"/>
</dbReference>
<feature type="transmembrane region" description="Helical" evidence="2">
    <location>
        <begin position="947"/>
        <end position="968"/>
    </location>
</feature>
<dbReference type="GO" id="GO:0005886">
    <property type="term" value="C:plasma membrane"/>
    <property type="evidence" value="ECO:0007669"/>
    <property type="project" value="TreeGrafter"/>
</dbReference>
<dbReference type="InterPro" id="IPR001036">
    <property type="entry name" value="Acrflvin-R"/>
</dbReference>
<dbReference type="RefSeq" id="WP_089291423.1">
    <property type="nucleotide sequence ID" value="NZ_BOMU01000005.1"/>
</dbReference>
<dbReference type="EMBL" id="FZNR01000001">
    <property type="protein sequence ID" value="SNR29269.1"/>
    <property type="molecule type" value="Genomic_DNA"/>
</dbReference>
<keyword evidence="4" id="KW-1185">Reference proteome</keyword>
<accession>A0A238V6W2</accession>
<feature type="transmembrane region" description="Helical" evidence="2">
    <location>
        <begin position="980"/>
        <end position="1005"/>
    </location>
</feature>
<dbReference type="Gene3D" id="3.30.70.1440">
    <property type="entry name" value="Multidrug efflux transporter AcrB pore domain"/>
    <property type="match status" value="1"/>
</dbReference>
<feature type="region of interest" description="Disordered" evidence="1">
    <location>
        <begin position="1008"/>
        <end position="1062"/>
    </location>
</feature>
<dbReference type="SUPFAM" id="SSF82866">
    <property type="entry name" value="Multidrug efflux transporter AcrB transmembrane domain"/>
    <property type="match status" value="2"/>
</dbReference>
<proteinExistence type="predicted"/>
<sequence length="1081" mass="111702">MSALTRLSLANRGLVALIAIVISGFGLFAIPSLKQQLFPSIELPAAFVSAVLPGASPETVEEQLTKPIEDAVKGIDGIDTVTSTSRENVTSVVVLFEYGTDIESAVNQVTTSINRIQSQLPDGVDPQVFAGGTDDIPAIVLAASGGTDESDLLNKLNQTVVPELNGIAGVRDTQVAGARSKQVVITPDLAKLGAAGVSPASLTTVLQANGISIPAGAVTDGNNSLTVQVGTPITTVEQLQDVYLTGSRGPVRLGDVAKVESKLPVAESYTRTDGVDSLGIAVTARPDGNPVEISHKVREMLSDLEKDSGAKLTVITDQAPFVERSIKSLTTEGLLGLAMAVVVILVFLLSVRSTLVTAVSIPLSVLIALIALWAGDYTLNLLTLGALTIAVGRVVDDSIVVLENIKRHLEYGEEKVPAILGAVREVSGAVVASTLTTVAVFAPIALVGGLIGQIFSSFAITVTVALLASLVVSLTVVPVLAYWFLKPSNGGAEAEEIRRAAEEKELRSPLQRGYLPVIRFATTYRWATVLIGIVVLIGTFGLSTRLKTNFLDESGQDSITITQELPAGTSLAATDNAAKKVEAIVAGRDDVKNYQVTVGGNSANPFAGGGGAGTANFNVALEEDADAEKVSDQLRAEFAKLTDAGEIKIGQESSGLGSSQLSVEVTAADTAALTSATEQVRTAMTGIAGVADVDTTLAASVPRLDVAVNRKAAAAAGLTEAQVAQTVAGMFRSAPAGQISVDGASQDVVISFGSAPADTAALKALPLTTAKGVVPLSQIAEIKQVNGPEQVTRTDGNRTVTVTGTVTGANLTKVSQDLTKELDKLELPAGASYSVGGVSADQQEAFEQLGLAVLAAIAIVFIIMVATFRSIVQPIILLVSIPFAATGAIGLLLATGTALGVPALIGVLMLVGIVVTNAIVLMDLINTYRADGMSVQDAVIEGGRHRLRPILMTAIATIFALIPMALGLTGEGGFISQPLAIVVIGGLVSSTLLTLVLVPTLYTMVESGKERRKAKREARRAAQAAQSGLPEPRKSPEDAETVPDDAPVEAAPQPAASGALRGYTDQFEVLKMPKGPAKPQE</sequence>
<dbReference type="OrthoDB" id="3306666at2"/>
<protein>
    <submittedName>
        <fullName evidence="3">Hydrophobic/amphiphilic exporter-1, HAE1 family</fullName>
    </submittedName>
</protein>
<feature type="transmembrane region" description="Helical" evidence="2">
    <location>
        <begin position="524"/>
        <end position="542"/>
    </location>
</feature>
<feature type="transmembrane region" description="Helical" evidence="2">
    <location>
        <begin position="358"/>
        <end position="375"/>
    </location>
</feature>
<keyword evidence="2" id="KW-0472">Membrane</keyword>
<feature type="transmembrane region" description="Helical" evidence="2">
    <location>
        <begin position="875"/>
        <end position="895"/>
    </location>
</feature>
<dbReference type="Gene3D" id="1.20.1640.10">
    <property type="entry name" value="Multidrug efflux transporter AcrB transmembrane domain"/>
    <property type="match status" value="2"/>
</dbReference>
<dbReference type="InterPro" id="IPR027463">
    <property type="entry name" value="AcrB_DN_DC_subdom"/>
</dbReference>
<dbReference type="Gene3D" id="3.30.2090.10">
    <property type="entry name" value="Multidrug efflux transporter AcrB TolC docking domain, DN and DC subdomains"/>
    <property type="match status" value="2"/>
</dbReference>
<organism evidence="3 4">
    <name type="scientific">Actinoplanes regularis</name>
    <dbReference type="NCBI Taxonomy" id="52697"/>
    <lineage>
        <taxon>Bacteria</taxon>
        <taxon>Bacillati</taxon>
        <taxon>Actinomycetota</taxon>
        <taxon>Actinomycetes</taxon>
        <taxon>Micromonosporales</taxon>
        <taxon>Micromonosporaceae</taxon>
        <taxon>Actinoplanes</taxon>
    </lineage>
</organism>
<keyword evidence="2" id="KW-0812">Transmembrane</keyword>
<feature type="compositionally biased region" description="Acidic residues" evidence="1">
    <location>
        <begin position="1038"/>
        <end position="1047"/>
    </location>
</feature>